<name>A0A8S1EV71_9PELO</name>
<dbReference type="PROSITE" id="PS50055">
    <property type="entry name" value="TYR_PHOSPHATASE_PTP"/>
    <property type="match status" value="1"/>
</dbReference>
<dbReference type="SMART" id="SM00194">
    <property type="entry name" value="PTPc"/>
    <property type="match status" value="1"/>
</dbReference>
<evidence type="ECO:0000313" key="4">
    <source>
        <dbReference type="Proteomes" id="UP000494206"/>
    </source>
</evidence>
<dbReference type="InterPro" id="IPR029021">
    <property type="entry name" value="Prot-tyrosine_phosphatase-like"/>
</dbReference>
<protein>
    <recommendedName>
        <fullName evidence="2">Tyrosine-protein phosphatase domain-containing protein</fullName>
    </recommendedName>
</protein>
<evidence type="ECO:0000256" key="1">
    <source>
        <dbReference type="SAM" id="MobiDB-lite"/>
    </source>
</evidence>
<reference evidence="3 4" key="1">
    <citation type="submission" date="2020-04" db="EMBL/GenBank/DDBJ databases">
        <authorList>
            <person name="Laetsch R D."/>
            <person name="Stevens L."/>
            <person name="Kumar S."/>
            <person name="Blaxter L. M."/>
        </authorList>
    </citation>
    <scope>NUCLEOTIDE SEQUENCE [LARGE SCALE GENOMIC DNA]</scope>
</reference>
<dbReference type="PANTHER" id="PTHR23219">
    <property type="entry name" value="TYROSINE-PROTEIN PHOSPHATASE C15H7.3-RELATED"/>
    <property type="match status" value="1"/>
</dbReference>
<dbReference type="EMBL" id="CADEPM010000004">
    <property type="protein sequence ID" value="CAB3404595.1"/>
    <property type="molecule type" value="Genomic_DNA"/>
</dbReference>
<gene>
    <name evidence="3" type="ORF">CBOVIS_LOCUS6900</name>
</gene>
<evidence type="ECO:0000259" key="2">
    <source>
        <dbReference type="PROSITE" id="PS50055"/>
    </source>
</evidence>
<dbReference type="CDD" id="cd00047">
    <property type="entry name" value="PTPc"/>
    <property type="match status" value="1"/>
</dbReference>
<dbReference type="PANTHER" id="PTHR23219:SF15">
    <property type="entry name" value="TYROSINE-PROTEIN PHOSPHATASE DOMAIN-CONTAINING PROTEIN"/>
    <property type="match status" value="1"/>
</dbReference>
<feature type="region of interest" description="Disordered" evidence="1">
    <location>
        <begin position="1"/>
        <end position="53"/>
    </location>
</feature>
<organism evidence="3 4">
    <name type="scientific">Caenorhabditis bovis</name>
    <dbReference type="NCBI Taxonomy" id="2654633"/>
    <lineage>
        <taxon>Eukaryota</taxon>
        <taxon>Metazoa</taxon>
        <taxon>Ecdysozoa</taxon>
        <taxon>Nematoda</taxon>
        <taxon>Chromadorea</taxon>
        <taxon>Rhabditida</taxon>
        <taxon>Rhabditina</taxon>
        <taxon>Rhabditomorpha</taxon>
        <taxon>Rhabditoidea</taxon>
        <taxon>Rhabditidae</taxon>
        <taxon>Peloderinae</taxon>
        <taxon>Caenorhabditis</taxon>
    </lineage>
</organism>
<dbReference type="Pfam" id="PF00102">
    <property type="entry name" value="Y_phosphatase"/>
    <property type="match status" value="1"/>
</dbReference>
<dbReference type="AlphaFoldDB" id="A0A8S1EV71"/>
<comment type="caution">
    <text evidence="3">The sequence shown here is derived from an EMBL/GenBank/DDBJ whole genome shotgun (WGS) entry which is preliminary data.</text>
</comment>
<dbReference type="GO" id="GO:0004725">
    <property type="term" value="F:protein tyrosine phosphatase activity"/>
    <property type="evidence" value="ECO:0007669"/>
    <property type="project" value="InterPro"/>
</dbReference>
<sequence length="348" mass="40121">MKPVVIEKKLDDDLTKKPLLPDDEKKKEDKEKERKARREKRKAEREKQEVTRSLDMDEGLETARVINGLTPVKPTWVGNEVAKSFFEKNSDVDKLKNEFSYLNSIDCSKPATFFHNYIERNRNQTGSILVQQYPVLDENRVVLNRPGPDQINYINASFVTLKDVPNKIIVAQLPQMENESFVEDFWQMIYQENITIVYLLCTQDEIKKAPTKLFCEEVGAFQYIGKMFINNRKAETFPDLQFHTIEVLPEGCSDAVMTKVHQVLTWEKARQPIKLRLIIKMIHSFLSEKEVQNAGICVVSLWGSGRACSFLAALIAISLLNKGIEPKILDIMTSIKLYKSFKRKSLNS</sequence>
<dbReference type="InterPro" id="IPR000242">
    <property type="entry name" value="PTP_cat"/>
</dbReference>
<proteinExistence type="predicted"/>
<feature type="domain" description="Tyrosine-protein phosphatase" evidence="2">
    <location>
        <begin position="95"/>
        <end position="348"/>
    </location>
</feature>
<dbReference type="SUPFAM" id="SSF52799">
    <property type="entry name" value="(Phosphotyrosine protein) phosphatases II"/>
    <property type="match status" value="1"/>
</dbReference>
<dbReference type="Gene3D" id="3.90.190.10">
    <property type="entry name" value="Protein tyrosine phosphatase superfamily"/>
    <property type="match status" value="1"/>
</dbReference>
<keyword evidence="4" id="KW-1185">Reference proteome</keyword>
<dbReference type="Proteomes" id="UP000494206">
    <property type="component" value="Unassembled WGS sequence"/>
</dbReference>
<evidence type="ECO:0000313" key="3">
    <source>
        <dbReference type="EMBL" id="CAB3404595.1"/>
    </source>
</evidence>
<dbReference type="OrthoDB" id="5832347at2759"/>
<accession>A0A8S1EV71</accession>